<feature type="transmembrane region" description="Helical" evidence="8">
    <location>
        <begin position="32"/>
        <end position="51"/>
    </location>
</feature>
<keyword evidence="7 8" id="KW-0472">Membrane</keyword>
<evidence type="ECO:0000256" key="3">
    <source>
        <dbReference type="ARBA" id="ARBA00022475"/>
    </source>
</evidence>
<accession>A0A4R4E886</accession>
<dbReference type="NCBIfam" id="TIGR03426">
    <property type="entry name" value="shape_MreD"/>
    <property type="match status" value="1"/>
</dbReference>
<feature type="transmembrane region" description="Helical" evidence="8">
    <location>
        <begin position="100"/>
        <end position="121"/>
    </location>
</feature>
<dbReference type="RefSeq" id="WP_132419575.1">
    <property type="nucleotide sequence ID" value="NZ_SKFG01000022.1"/>
</dbReference>
<dbReference type="AlphaFoldDB" id="A0A4R4E886"/>
<sequence>MKRHSIWLLCLLMFFLQSTWFNWILPVSWQSDVHVSPNIVFVLIMYVALYMGRHKALMYGLIFGILQDFMFYGHMLGVHSFAMGLTAYLLGLLQARKPYFILNITLLIGLSYIFFESIMYGTYLLFKVTHMDYLRAFTHNILPSALFSMLVALAIYLPVRKLLDNLISLKKVQEDSSR</sequence>
<gene>
    <name evidence="9" type="primary">mreD</name>
    <name evidence="9" type="ORF">E0485_18625</name>
</gene>
<protein>
    <submittedName>
        <fullName evidence="9">Rod shape-determining protein MreD</fullName>
    </submittedName>
</protein>
<keyword evidence="3" id="KW-1003">Cell membrane</keyword>
<feature type="transmembrane region" description="Helical" evidence="8">
    <location>
        <begin position="141"/>
        <end position="159"/>
    </location>
</feature>
<dbReference type="GO" id="GO:0005886">
    <property type="term" value="C:plasma membrane"/>
    <property type="evidence" value="ECO:0007669"/>
    <property type="project" value="UniProtKB-SubCell"/>
</dbReference>
<evidence type="ECO:0000256" key="5">
    <source>
        <dbReference type="ARBA" id="ARBA00022960"/>
    </source>
</evidence>
<evidence type="ECO:0000256" key="6">
    <source>
        <dbReference type="ARBA" id="ARBA00022989"/>
    </source>
</evidence>
<name>A0A4R4E886_9BACL</name>
<dbReference type="InterPro" id="IPR007227">
    <property type="entry name" value="Cell_shape_determining_MreD"/>
</dbReference>
<dbReference type="OrthoDB" id="2678464at2"/>
<evidence type="ECO:0000256" key="8">
    <source>
        <dbReference type="SAM" id="Phobius"/>
    </source>
</evidence>
<keyword evidence="6 8" id="KW-1133">Transmembrane helix</keyword>
<keyword evidence="10" id="KW-1185">Reference proteome</keyword>
<proteinExistence type="inferred from homology"/>
<feature type="transmembrane region" description="Helical" evidence="8">
    <location>
        <begin position="6"/>
        <end position="25"/>
    </location>
</feature>
<keyword evidence="4 8" id="KW-0812">Transmembrane</keyword>
<evidence type="ECO:0000256" key="4">
    <source>
        <dbReference type="ARBA" id="ARBA00022692"/>
    </source>
</evidence>
<evidence type="ECO:0000256" key="1">
    <source>
        <dbReference type="ARBA" id="ARBA00004651"/>
    </source>
</evidence>
<feature type="transmembrane region" description="Helical" evidence="8">
    <location>
        <begin position="71"/>
        <end position="93"/>
    </location>
</feature>
<comment type="similarity">
    <text evidence="2">Belongs to the MreD family.</text>
</comment>
<organism evidence="9 10">
    <name type="scientific">Paenibacillus albiflavus</name>
    <dbReference type="NCBI Taxonomy" id="2545760"/>
    <lineage>
        <taxon>Bacteria</taxon>
        <taxon>Bacillati</taxon>
        <taxon>Bacillota</taxon>
        <taxon>Bacilli</taxon>
        <taxon>Bacillales</taxon>
        <taxon>Paenibacillaceae</taxon>
        <taxon>Paenibacillus</taxon>
    </lineage>
</organism>
<dbReference type="GO" id="GO:0008360">
    <property type="term" value="P:regulation of cell shape"/>
    <property type="evidence" value="ECO:0007669"/>
    <property type="project" value="UniProtKB-KW"/>
</dbReference>
<evidence type="ECO:0000313" key="10">
    <source>
        <dbReference type="Proteomes" id="UP000295418"/>
    </source>
</evidence>
<comment type="subcellular location">
    <subcellularLocation>
        <location evidence="1">Cell membrane</location>
        <topology evidence="1">Multi-pass membrane protein</topology>
    </subcellularLocation>
</comment>
<dbReference type="EMBL" id="SKFG01000022">
    <property type="protein sequence ID" value="TCZ75163.1"/>
    <property type="molecule type" value="Genomic_DNA"/>
</dbReference>
<evidence type="ECO:0000256" key="7">
    <source>
        <dbReference type="ARBA" id="ARBA00023136"/>
    </source>
</evidence>
<evidence type="ECO:0000313" key="9">
    <source>
        <dbReference type="EMBL" id="TCZ75163.1"/>
    </source>
</evidence>
<reference evidence="9 10" key="1">
    <citation type="submission" date="2019-03" db="EMBL/GenBank/DDBJ databases">
        <authorList>
            <person name="Kim M.K.M."/>
        </authorList>
    </citation>
    <scope>NUCLEOTIDE SEQUENCE [LARGE SCALE GENOMIC DNA]</scope>
    <source>
        <strain evidence="9 10">18JY21-1</strain>
    </source>
</reference>
<keyword evidence="5" id="KW-0133">Cell shape</keyword>
<comment type="caution">
    <text evidence="9">The sequence shown here is derived from an EMBL/GenBank/DDBJ whole genome shotgun (WGS) entry which is preliminary data.</text>
</comment>
<dbReference type="Pfam" id="PF04093">
    <property type="entry name" value="MreD"/>
    <property type="match status" value="1"/>
</dbReference>
<evidence type="ECO:0000256" key="2">
    <source>
        <dbReference type="ARBA" id="ARBA00007776"/>
    </source>
</evidence>
<dbReference type="Proteomes" id="UP000295418">
    <property type="component" value="Unassembled WGS sequence"/>
</dbReference>